<comment type="caution">
    <text evidence="2">The sequence shown here is derived from an EMBL/GenBank/DDBJ whole genome shotgun (WGS) entry which is preliminary data.</text>
</comment>
<dbReference type="EMBL" id="JAJNDB010000005">
    <property type="protein sequence ID" value="MCD2196295.1"/>
    <property type="molecule type" value="Genomic_DNA"/>
</dbReference>
<name>A0ABS8PFK9_9PSEU</name>
<dbReference type="CDD" id="cd07043">
    <property type="entry name" value="STAS_anti-anti-sigma_factors"/>
    <property type="match status" value="1"/>
</dbReference>
<dbReference type="Gene3D" id="3.30.750.24">
    <property type="entry name" value="STAS domain"/>
    <property type="match status" value="1"/>
</dbReference>
<evidence type="ECO:0000313" key="3">
    <source>
        <dbReference type="Proteomes" id="UP001199469"/>
    </source>
</evidence>
<proteinExistence type="predicted"/>
<sequence length="133" mass="14319">MTATFVTRALYGPPRPVLVLSVSGEVDRGNDDELRRQLRRTADIRGNPYFHEHYGCRELATAVVVDLREATFVAGHALACLARERDGSGRPLRLVVGARGAVRRALTAAGLDDAVELYDDVADAVLADSAASD</sequence>
<dbReference type="InterPro" id="IPR036513">
    <property type="entry name" value="STAS_dom_sf"/>
</dbReference>
<protein>
    <submittedName>
        <fullName evidence="2">STAS domain-containing protein</fullName>
    </submittedName>
</protein>
<keyword evidence="3" id="KW-1185">Reference proteome</keyword>
<organism evidence="2 3">
    <name type="scientific">Actinomycetospora endophytica</name>
    <dbReference type="NCBI Taxonomy" id="2291215"/>
    <lineage>
        <taxon>Bacteria</taxon>
        <taxon>Bacillati</taxon>
        <taxon>Actinomycetota</taxon>
        <taxon>Actinomycetes</taxon>
        <taxon>Pseudonocardiales</taxon>
        <taxon>Pseudonocardiaceae</taxon>
        <taxon>Actinomycetospora</taxon>
    </lineage>
</organism>
<reference evidence="2 3" key="1">
    <citation type="submission" date="2021-11" db="EMBL/GenBank/DDBJ databases">
        <title>Draft genome sequence of Actinomycetospora sp. SF1 isolated from the rhizosphere soil.</title>
        <authorList>
            <person name="Duangmal K."/>
            <person name="Chantavorakit T."/>
        </authorList>
    </citation>
    <scope>NUCLEOTIDE SEQUENCE [LARGE SCALE GENOMIC DNA]</scope>
    <source>
        <strain evidence="2 3">TBRC 5722</strain>
    </source>
</reference>
<dbReference type="RefSeq" id="WP_230738147.1">
    <property type="nucleotide sequence ID" value="NZ_JAJNDB010000005.1"/>
</dbReference>
<dbReference type="Proteomes" id="UP001199469">
    <property type="component" value="Unassembled WGS sequence"/>
</dbReference>
<dbReference type="InterPro" id="IPR002645">
    <property type="entry name" value="STAS_dom"/>
</dbReference>
<gene>
    <name evidence="2" type="ORF">LQ327_23245</name>
</gene>
<evidence type="ECO:0000259" key="1">
    <source>
        <dbReference type="PROSITE" id="PS50801"/>
    </source>
</evidence>
<dbReference type="PROSITE" id="PS50801">
    <property type="entry name" value="STAS"/>
    <property type="match status" value="1"/>
</dbReference>
<evidence type="ECO:0000313" key="2">
    <source>
        <dbReference type="EMBL" id="MCD2196295.1"/>
    </source>
</evidence>
<dbReference type="SUPFAM" id="SSF52091">
    <property type="entry name" value="SpoIIaa-like"/>
    <property type="match status" value="1"/>
</dbReference>
<feature type="domain" description="STAS" evidence="1">
    <location>
        <begin position="17"/>
        <end position="128"/>
    </location>
</feature>
<accession>A0ABS8PFK9</accession>
<dbReference type="Pfam" id="PF01740">
    <property type="entry name" value="STAS"/>
    <property type="match status" value="1"/>
</dbReference>